<sequence length="93" mass="10098">MRIAKLPYSIWLAVLLALAIFANWPIRTGLPVGFISYAGFPWVGVEWIGGDLTRINGPAIVLDAAIWLVVIVVLPIGLALRTRSKPSETENAS</sequence>
<dbReference type="OrthoDB" id="291376at2"/>
<keyword evidence="1" id="KW-0472">Membrane</keyword>
<evidence type="ECO:0000313" key="2">
    <source>
        <dbReference type="EMBL" id="PQO32026.1"/>
    </source>
</evidence>
<protein>
    <submittedName>
        <fullName evidence="2">Uncharacterized protein</fullName>
    </submittedName>
</protein>
<gene>
    <name evidence="2" type="ORF">C5Y83_17410</name>
</gene>
<feature type="transmembrane region" description="Helical" evidence="1">
    <location>
        <begin position="59"/>
        <end position="80"/>
    </location>
</feature>
<evidence type="ECO:0000313" key="3">
    <source>
        <dbReference type="Proteomes" id="UP000238322"/>
    </source>
</evidence>
<dbReference type="RefSeq" id="WP_105331039.1">
    <property type="nucleotide sequence ID" value="NZ_PUHY01000012.1"/>
</dbReference>
<proteinExistence type="predicted"/>
<comment type="caution">
    <text evidence="2">The sequence shown here is derived from an EMBL/GenBank/DDBJ whole genome shotgun (WGS) entry which is preliminary data.</text>
</comment>
<dbReference type="EMBL" id="PUHY01000012">
    <property type="protein sequence ID" value="PQO32026.1"/>
    <property type="molecule type" value="Genomic_DNA"/>
</dbReference>
<keyword evidence="1" id="KW-1133">Transmembrane helix</keyword>
<reference evidence="2 3" key="1">
    <citation type="submission" date="2018-02" db="EMBL/GenBank/DDBJ databases">
        <title>Comparative genomes isolates from brazilian mangrove.</title>
        <authorList>
            <person name="Araujo J.E."/>
            <person name="Taketani R.G."/>
            <person name="Silva M.C.P."/>
            <person name="Loureco M.V."/>
            <person name="Andreote F.D."/>
        </authorList>
    </citation>
    <scope>NUCLEOTIDE SEQUENCE [LARGE SCALE GENOMIC DNA]</scope>
    <source>
        <strain evidence="2 3">Hex-1 MGV</strain>
    </source>
</reference>
<dbReference type="AlphaFoldDB" id="A0A2S8FIN7"/>
<dbReference type="Proteomes" id="UP000238322">
    <property type="component" value="Unassembled WGS sequence"/>
</dbReference>
<keyword evidence="1" id="KW-0812">Transmembrane</keyword>
<accession>A0A2S8FIN7</accession>
<organism evidence="2 3">
    <name type="scientific">Blastopirellula marina</name>
    <dbReference type="NCBI Taxonomy" id="124"/>
    <lineage>
        <taxon>Bacteria</taxon>
        <taxon>Pseudomonadati</taxon>
        <taxon>Planctomycetota</taxon>
        <taxon>Planctomycetia</taxon>
        <taxon>Pirellulales</taxon>
        <taxon>Pirellulaceae</taxon>
        <taxon>Blastopirellula</taxon>
    </lineage>
</organism>
<evidence type="ECO:0000256" key="1">
    <source>
        <dbReference type="SAM" id="Phobius"/>
    </source>
</evidence>
<name>A0A2S8FIN7_9BACT</name>